<evidence type="ECO:0000313" key="1">
    <source>
        <dbReference type="EMBL" id="MFG6414308.1"/>
    </source>
</evidence>
<reference evidence="1 2" key="1">
    <citation type="submission" date="2024-09" db="EMBL/GenBank/DDBJ databases">
        <title>Novel species of the genus Pelomonas and Roseateles isolated from streams.</title>
        <authorList>
            <person name="Lu H."/>
        </authorList>
    </citation>
    <scope>NUCLEOTIDE SEQUENCE [LARGE SCALE GENOMIC DNA]</scope>
    <source>
        <strain evidence="1 2">DC23W</strain>
    </source>
</reference>
<proteinExistence type="predicted"/>
<comment type="caution">
    <text evidence="1">The sequence shown here is derived from an EMBL/GenBank/DDBJ whole genome shotgun (WGS) entry which is preliminary data.</text>
</comment>
<sequence length="46" mass="5112">MKMSTRFRLRRPTLSLMNQGARQRMTTAAAPVALLWLAVAWALGAP</sequence>
<name>A0ABW7ENT1_9BURK</name>
<evidence type="ECO:0000313" key="2">
    <source>
        <dbReference type="Proteomes" id="UP001606300"/>
    </source>
</evidence>
<dbReference type="RefSeq" id="WP_394470385.1">
    <property type="nucleotide sequence ID" value="NZ_JBIGHY010000003.1"/>
</dbReference>
<dbReference type="Proteomes" id="UP001606300">
    <property type="component" value="Unassembled WGS sequence"/>
</dbReference>
<accession>A0ABW7ENT1</accession>
<protein>
    <submittedName>
        <fullName evidence="1">Uncharacterized protein</fullName>
    </submittedName>
</protein>
<dbReference type="EMBL" id="JBIGHY010000003">
    <property type="protein sequence ID" value="MFG6414308.1"/>
    <property type="molecule type" value="Genomic_DNA"/>
</dbReference>
<gene>
    <name evidence="1" type="ORF">ACG02S_10390</name>
</gene>
<organism evidence="1 2">
    <name type="scientific">Pelomonas dachongensis</name>
    <dbReference type="NCBI Taxonomy" id="3299029"/>
    <lineage>
        <taxon>Bacteria</taxon>
        <taxon>Pseudomonadati</taxon>
        <taxon>Pseudomonadota</taxon>
        <taxon>Betaproteobacteria</taxon>
        <taxon>Burkholderiales</taxon>
        <taxon>Sphaerotilaceae</taxon>
        <taxon>Roseateles</taxon>
    </lineage>
</organism>
<keyword evidence="2" id="KW-1185">Reference proteome</keyword>